<dbReference type="SUPFAM" id="SSF52467">
    <property type="entry name" value="DHS-like NAD/FAD-binding domain"/>
    <property type="match status" value="1"/>
</dbReference>
<keyword evidence="8" id="KW-0670">Pyruvate</keyword>
<dbReference type="InterPro" id="IPR029061">
    <property type="entry name" value="THDP-binding"/>
</dbReference>
<gene>
    <name evidence="8" type="ORF">BAU18_002274</name>
</gene>
<dbReference type="PROSITE" id="PS00187">
    <property type="entry name" value="TPP_ENZYMES"/>
    <property type="match status" value="1"/>
</dbReference>
<organism evidence="8 9">
    <name type="scientific">Enterococcus diestrammenae</name>
    <dbReference type="NCBI Taxonomy" id="1155073"/>
    <lineage>
        <taxon>Bacteria</taxon>
        <taxon>Bacillati</taxon>
        <taxon>Bacillota</taxon>
        <taxon>Bacilli</taxon>
        <taxon>Lactobacillales</taxon>
        <taxon>Enterococcaceae</taxon>
        <taxon>Enterococcus</taxon>
    </lineage>
</organism>
<dbReference type="Gene3D" id="3.40.50.1220">
    <property type="entry name" value="TPP-binding domain"/>
    <property type="match status" value="1"/>
</dbReference>
<evidence type="ECO:0000256" key="3">
    <source>
        <dbReference type="NCBIfam" id="TIGR02720"/>
    </source>
</evidence>
<feature type="domain" description="Thiamine pyrophosphate enzyme N-terminal TPP-binding" evidence="7">
    <location>
        <begin position="6"/>
        <end position="119"/>
    </location>
</feature>
<dbReference type="Proteomes" id="UP001429357">
    <property type="component" value="Unassembled WGS sequence"/>
</dbReference>
<proteinExistence type="inferred from homology"/>
<protein>
    <recommendedName>
        <fullName evidence="3">Pyruvate oxidase</fullName>
        <ecNumber evidence="3">1.2.3.3</ecNumber>
    </recommendedName>
</protein>
<dbReference type="InterPro" id="IPR011766">
    <property type="entry name" value="TPP_enzyme_TPP-bd"/>
</dbReference>
<dbReference type="NCBIfam" id="TIGR02720">
    <property type="entry name" value="pyruv_oxi_spxB"/>
    <property type="match status" value="1"/>
</dbReference>
<dbReference type="Pfam" id="PF02775">
    <property type="entry name" value="TPP_enzyme_C"/>
    <property type="match status" value="1"/>
</dbReference>
<dbReference type="EC" id="1.2.3.3" evidence="3"/>
<accession>A0ABV0F3L4</accession>
<comment type="similarity">
    <text evidence="1 4">Belongs to the TPP enzyme family.</text>
</comment>
<evidence type="ECO:0000313" key="9">
    <source>
        <dbReference type="Proteomes" id="UP001429357"/>
    </source>
</evidence>
<feature type="domain" description="Thiamine pyrophosphate enzyme TPP-binding" evidence="6">
    <location>
        <begin position="383"/>
        <end position="530"/>
    </location>
</feature>
<dbReference type="RefSeq" id="WP_161869933.1">
    <property type="nucleotide sequence ID" value="NZ_MAEI02000001.1"/>
</dbReference>
<keyword evidence="2 4" id="KW-0786">Thiamine pyrophosphate</keyword>
<dbReference type="Gene3D" id="1.10.10.940">
    <property type="match status" value="1"/>
</dbReference>
<dbReference type="PANTHER" id="PTHR42981">
    <property type="entry name" value="PYRUVATE DEHYDROGENASE [UBIQUINONE]"/>
    <property type="match status" value="1"/>
</dbReference>
<evidence type="ECO:0000259" key="7">
    <source>
        <dbReference type="Pfam" id="PF02776"/>
    </source>
</evidence>
<evidence type="ECO:0000259" key="5">
    <source>
        <dbReference type="Pfam" id="PF00205"/>
    </source>
</evidence>
<dbReference type="InterPro" id="IPR047212">
    <property type="entry name" value="TPP_POXB-like"/>
</dbReference>
<dbReference type="InterPro" id="IPR012000">
    <property type="entry name" value="Thiamin_PyroP_enz_cen_dom"/>
</dbReference>
<dbReference type="EMBL" id="MAEI02000001">
    <property type="protein sequence ID" value="MEO1782660.1"/>
    <property type="molecule type" value="Genomic_DNA"/>
</dbReference>
<dbReference type="Pfam" id="PF00205">
    <property type="entry name" value="TPP_enzyme_M"/>
    <property type="match status" value="1"/>
</dbReference>
<name>A0ABV0F3L4_9ENTE</name>
<dbReference type="CDD" id="cd02014">
    <property type="entry name" value="TPP_POX"/>
    <property type="match status" value="1"/>
</dbReference>
<evidence type="ECO:0000256" key="1">
    <source>
        <dbReference type="ARBA" id="ARBA00007812"/>
    </source>
</evidence>
<reference evidence="9" key="1">
    <citation type="submission" date="2016-06" db="EMBL/GenBank/DDBJ databases">
        <title>Four novel species of enterococci isolated from chicken manure.</title>
        <authorList>
            <person name="Van Tyne D."/>
        </authorList>
    </citation>
    <scope>NUCLEOTIDE SEQUENCE [LARGE SCALE GENOMIC DNA]</scope>
    <source>
        <strain evidence="9">JM9A</strain>
    </source>
</reference>
<evidence type="ECO:0000313" key="8">
    <source>
        <dbReference type="EMBL" id="MEO1782660.1"/>
    </source>
</evidence>
<reference evidence="8 9" key="2">
    <citation type="submission" date="2024-02" db="EMBL/GenBank/DDBJ databases">
        <title>The Genome Sequence of Enterococcus diestrammenae JM9A.</title>
        <authorList>
            <person name="Earl A."/>
            <person name="Manson A."/>
            <person name="Gilmore M."/>
            <person name="Sanders J."/>
            <person name="Shea T."/>
            <person name="Howe W."/>
            <person name="Livny J."/>
            <person name="Cuomo C."/>
            <person name="Neafsey D."/>
            <person name="Birren B."/>
        </authorList>
    </citation>
    <scope>NUCLEOTIDE SEQUENCE [LARGE SCALE GENOMIC DNA]</scope>
    <source>
        <strain evidence="8 9">JM9A</strain>
    </source>
</reference>
<evidence type="ECO:0000256" key="4">
    <source>
        <dbReference type="RuleBase" id="RU362132"/>
    </source>
</evidence>
<dbReference type="SUPFAM" id="SSF52518">
    <property type="entry name" value="Thiamin diphosphate-binding fold (THDP-binding)"/>
    <property type="match status" value="2"/>
</dbReference>
<feature type="domain" description="Thiamine pyrophosphate enzyme central" evidence="5">
    <location>
        <begin position="193"/>
        <end position="322"/>
    </location>
</feature>
<keyword evidence="9" id="KW-1185">Reference proteome</keyword>
<sequence>MSTIHAGVAMLKVMEAWGIDHIYGIPGGSFNSTMDALYKEQEHIQYIQVRHEEAGALAAAADAKLTGKIGAVFGSAGPGATHLINGLYDAQMDHVPVLALLGQVATTSMNYHAFQELNENPLFADVSVYNRTVMTAESLPHVVEEAIKSAYQHSGVAVVTIPVDLGFAEIADNYQTTAEMRQTSLPQLDETQLQKALPLIKAAQRPILFIGQGLRGHFAEIKAFSEHFSMPIINAVLAKGIVPDRYENYLGSSARVATKPANEAAASADLVVYVGTDMPFTQNVVNPEAKFIQIDIDASKFGRRHKVDVAILGDGGEALQRLVALGEPRPKDDWLTANQENIKNWHAWRHSFDTFDEGIGLRPEPVYAEVNRIAKEDALFVVDVGNVTTHSVRHLELNGQQAFTTSGWFATMGYGVPGGIAAQLSFPQKQVFTFSGDGGYAMNLSDIITQVKYHLPIINVVLTNDSFGFIQAEQETTNTALFGVDLADADFGKASEALGAQGFTVRTIAELRPAFEAAAKTVDRPVVIEVKIKNEDPLPVEALQLDPAKFTAAEISAFSERYHVHDMPTLSELLAKK</sequence>
<dbReference type="Pfam" id="PF02776">
    <property type="entry name" value="TPP_enzyme_N"/>
    <property type="match status" value="1"/>
</dbReference>
<comment type="caution">
    <text evidence="8">The sequence shown here is derived from an EMBL/GenBank/DDBJ whole genome shotgun (WGS) entry which is preliminary data.</text>
</comment>
<dbReference type="PANTHER" id="PTHR42981:SF2">
    <property type="entry name" value="PYRUVATE DEHYDROGENASE [UBIQUINONE]"/>
    <property type="match status" value="1"/>
</dbReference>
<dbReference type="InterPro" id="IPR047211">
    <property type="entry name" value="POXB-like"/>
</dbReference>
<dbReference type="InterPro" id="IPR047210">
    <property type="entry name" value="TPP_PYR_POXB-like"/>
</dbReference>
<dbReference type="Gene3D" id="3.40.50.970">
    <property type="match status" value="2"/>
</dbReference>
<dbReference type="InterPro" id="IPR012001">
    <property type="entry name" value="Thiamin_PyroP_enz_TPP-bd_dom"/>
</dbReference>
<dbReference type="InterPro" id="IPR014092">
    <property type="entry name" value="Pyruvate_oxidase"/>
</dbReference>
<evidence type="ECO:0000256" key="2">
    <source>
        <dbReference type="ARBA" id="ARBA00023052"/>
    </source>
</evidence>
<dbReference type="InterPro" id="IPR029035">
    <property type="entry name" value="DHS-like_NAD/FAD-binding_dom"/>
</dbReference>
<dbReference type="InterPro" id="IPR000399">
    <property type="entry name" value="TPP-bd_CS"/>
</dbReference>
<dbReference type="CDD" id="cd07039">
    <property type="entry name" value="TPP_PYR_POX"/>
    <property type="match status" value="1"/>
</dbReference>
<evidence type="ECO:0000259" key="6">
    <source>
        <dbReference type="Pfam" id="PF02775"/>
    </source>
</evidence>